<dbReference type="STRING" id="933852.A0A0C3A9E3"/>
<evidence type="ECO:0000256" key="1">
    <source>
        <dbReference type="ARBA" id="ARBA00004173"/>
    </source>
</evidence>
<dbReference type="HOGENOM" id="CLU_161486_3_0_1"/>
<organism evidence="6 7">
    <name type="scientific">Serendipita vermifera MAFF 305830</name>
    <dbReference type="NCBI Taxonomy" id="933852"/>
    <lineage>
        <taxon>Eukaryota</taxon>
        <taxon>Fungi</taxon>
        <taxon>Dikarya</taxon>
        <taxon>Basidiomycota</taxon>
        <taxon>Agaricomycotina</taxon>
        <taxon>Agaricomycetes</taxon>
        <taxon>Sebacinales</taxon>
        <taxon>Serendipitaceae</taxon>
        <taxon>Serendipita</taxon>
    </lineage>
</organism>
<comment type="subcellular location">
    <subcellularLocation>
        <location evidence="1">Mitochondrion</location>
    </subcellularLocation>
</comment>
<reference evidence="7" key="2">
    <citation type="submission" date="2015-01" db="EMBL/GenBank/DDBJ databases">
        <title>Evolutionary Origins and Diversification of the Mycorrhizal Mutualists.</title>
        <authorList>
            <consortium name="DOE Joint Genome Institute"/>
            <consortium name="Mycorrhizal Genomics Consortium"/>
            <person name="Kohler A."/>
            <person name="Kuo A."/>
            <person name="Nagy L.G."/>
            <person name="Floudas D."/>
            <person name="Copeland A."/>
            <person name="Barry K.W."/>
            <person name="Cichocki N."/>
            <person name="Veneault-Fourrey C."/>
            <person name="LaButti K."/>
            <person name="Lindquist E.A."/>
            <person name="Lipzen A."/>
            <person name="Lundell T."/>
            <person name="Morin E."/>
            <person name="Murat C."/>
            <person name="Riley R."/>
            <person name="Ohm R."/>
            <person name="Sun H."/>
            <person name="Tunlid A."/>
            <person name="Henrissat B."/>
            <person name="Grigoriev I.V."/>
            <person name="Hibbett D.S."/>
            <person name="Martin F."/>
        </authorList>
    </citation>
    <scope>NUCLEOTIDE SEQUENCE [LARGE SCALE GENOMIC DNA]</scope>
    <source>
        <strain evidence="7">MAFF 305830</strain>
    </source>
</reference>
<dbReference type="PANTHER" id="PTHR28163:SF1">
    <property type="entry name" value="PROTEIN PET117 HOMOLOG, MITOCHONDRIAL"/>
    <property type="match status" value="1"/>
</dbReference>
<evidence type="ECO:0008006" key="8">
    <source>
        <dbReference type="Google" id="ProtNLM"/>
    </source>
</evidence>
<keyword evidence="4" id="KW-0496">Mitochondrion</keyword>
<dbReference type="AlphaFoldDB" id="A0A0C3A9E3"/>
<dbReference type="GO" id="GO:0005739">
    <property type="term" value="C:mitochondrion"/>
    <property type="evidence" value="ECO:0007669"/>
    <property type="project" value="UniProtKB-SubCell"/>
</dbReference>
<dbReference type="EMBL" id="KN824388">
    <property type="protein sequence ID" value="KIM21245.1"/>
    <property type="molecule type" value="Genomic_DNA"/>
</dbReference>
<dbReference type="InterPro" id="IPR031568">
    <property type="entry name" value="Pet117"/>
</dbReference>
<dbReference type="Pfam" id="PF15786">
    <property type="entry name" value="PET117"/>
    <property type="match status" value="1"/>
</dbReference>
<feature type="region of interest" description="Disordered" evidence="5">
    <location>
        <begin position="56"/>
        <end position="76"/>
    </location>
</feature>
<gene>
    <name evidence="6" type="ORF">M408DRAFT_333565</name>
</gene>
<evidence type="ECO:0000256" key="3">
    <source>
        <dbReference type="ARBA" id="ARBA00022946"/>
    </source>
</evidence>
<sequence>MSRVAKATLAGSAILCAATIWGVHYLQKKEHEDMYKGVLRDDARRAAKLQERQERLEESLKKQEQYERVQPVRQEG</sequence>
<dbReference type="PANTHER" id="PTHR28163">
    <property type="entry name" value="PROTEIN PET117 HOMOLOG, MITOCHONDRIAL"/>
    <property type="match status" value="1"/>
</dbReference>
<evidence type="ECO:0000313" key="7">
    <source>
        <dbReference type="Proteomes" id="UP000054097"/>
    </source>
</evidence>
<dbReference type="GO" id="GO:0033617">
    <property type="term" value="P:mitochondrial respiratory chain complex IV assembly"/>
    <property type="evidence" value="ECO:0007669"/>
    <property type="project" value="TreeGrafter"/>
</dbReference>
<evidence type="ECO:0000256" key="2">
    <source>
        <dbReference type="ARBA" id="ARBA00008197"/>
    </source>
</evidence>
<name>A0A0C3A9E3_SERVB</name>
<protein>
    <recommendedName>
        <fullName evidence="8">Cytochrome c oxidase assembly protein</fullName>
    </recommendedName>
</protein>
<keyword evidence="7" id="KW-1185">Reference proteome</keyword>
<evidence type="ECO:0000313" key="6">
    <source>
        <dbReference type="EMBL" id="KIM21245.1"/>
    </source>
</evidence>
<accession>A0A0C3A9E3</accession>
<comment type="similarity">
    <text evidence="2">Belongs to the PET117 family.</text>
</comment>
<feature type="compositionally biased region" description="Basic and acidic residues" evidence="5">
    <location>
        <begin position="56"/>
        <end position="67"/>
    </location>
</feature>
<proteinExistence type="inferred from homology"/>
<dbReference type="Proteomes" id="UP000054097">
    <property type="component" value="Unassembled WGS sequence"/>
</dbReference>
<keyword evidence="3" id="KW-0809">Transit peptide</keyword>
<evidence type="ECO:0000256" key="5">
    <source>
        <dbReference type="SAM" id="MobiDB-lite"/>
    </source>
</evidence>
<dbReference type="OrthoDB" id="76305at2759"/>
<evidence type="ECO:0000256" key="4">
    <source>
        <dbReference type="ARBA" id="ARBA00023128"/>
    </source>
</evidence>
<reference evidence="6 7" key="1">
    <citation type="submission" date="2014-04" db="EMBL/GenBank/DDBJ databases">
        <authorList>
            <consortium name="DOE Joint Genome Institute"/>
            <person name="Kuo A."/>
            <person name="Zuccaro A."/>
            <person name="Kohler A."/>
            <person name="Nagy L.G."/>
            <person name="Floudas D."/>
            <person name="Copeland A."/>
            <person name="Barry K.W."/>
            <person name="Cichocki N."/>
            <person name="Veneault-Fourrey C."/>
            <person name="LaButti K."/>
            <person name="Lindquist E.A."/>
            <person name="Lipzen A."/>
            <person name="Lundell T."/>
            <person name="Morin E."/>
            <person name="Murat C."/>
            <person name="Sun H."/>
            <person name="Tunlid A."/>
            <person name="Henrissat B."/>
            <person name="Grigoriev I.V."/>
            <person name="Hibbett D.S."/>
            <person name="Martin F."/>
            <person name="Nordberg H.P."/>
            <person name="Cantor M.N."/>
            <person name="Hua S.X."/>
        </authorList>
    </citation>
    <scope>NUCLEOTIDE SEQUENCE [LARGE SCALE GENOMIC DNA]</scope>
    <source>
        <strain evidence="6 7">MAFF 305830</strain>
    </source>
</reference>